<evidence type="ECO:0000313" key="14">
    <source>
        <dbReference type="Proteomes" id="UP000694941"/>
    </source>
</evidence>
<feature type="transmembrane region" description="Helical" evidence="11">
    <location>
        <begin position="456"/>
        <end position="480"/>
    </location>
</feature>
<keyword evidence="4 11" id="KW-1133">Transmembrane helix</keyword>
<organism evidence="14 16">
    <name type="scientific">Limulus polyphemus</name>
    <name type="common">Atlantic horseshoe crab</name>
    <dbReference type="NCBI Taxonomy" id="6850"/>
    <lineage>
        <taxon>Eukaryota</taxon>
        <taxon>Metazoa</taxon>
        <taxon>Ecdysozoa</taxon>
        <taxon>Arthropoda</taxon>
        <taxon>Chelicerata</taxon>
        <taxon>Merostomata</taxon>
        <taxon>Xiphosura</taxon>
        <taxon>Limulidae</taxon>
        <taxon>Limulus</taxon>
    </lineage>
</organism>
<feature type="region of interest" description="Disordered" evidence="10">
    <location>
        <begin position="876"/>
        <end position="923"/>
    </location>
</feature>
<dbReference type="PANTHER" id="PTHR10110">
    <property type="entry name" value="SODIUM/HYDROGEN EXCHANGER"/>
    <property type="match status" value="1"/>
</dbReference>
<sequence length="923" mass="103663">MTTIFLLSPVVILMVQLLCLNSTVGTIHLVDVTETTSSSQPWNGKEVLDHTHPTQHQKSHDPEVLRAVPSKTVINRLIRRLSWNEPASDESYEPVHNVEEGGRRNGSNSTYLPQEAQKHEVDHENHGIHVASWRWEYVKTPFIYTSFVIIAALCKVGYHHANFLSTVLPESCLLIVLGTAVGTIIYLTDATHPVPQFTSRAFFLLLLPPIVLESAYSLHDRAFFNNLGTILLYAVLGTLINCFLIGLSLYGLSECGAMGDTKLWIIECLVFSALISAVDPVAVLAIFQEIGVNKVLYFLVFGESLLNDASTVVLYTMMVGLSSSSQVTVNQIGLGIAAFLCVSLGGLIIGIFMGIVTALITKHTQEVRVVEPLALLGIAYLSYLLAEMIHFSGIISIIACGLVQAQYAFFNISRKTYTTVKYFSKMLSAVCDTIIFLFLGMVLVNDRHVWQTGFVLWSTCLCLLVRFFSVYLLTFLANYFQRLHIINLEEQFIMAYGGLRGAVAFSLVIMLDEKIIPNKSLFVTATLFIVLFTVFIQGSTIKPLVTLLKIRRQGQQCYSLFEEVNDKVVNNVMAGIEEVTGHHSENYWKQILYYYDEKYLKKWLQQSTSENTLTRVYTKMVLSDHFAHLYGPATAIEDNKPLLLHENTDDDLAAPLDNIFITSDEDEESKCSPKSEKITFKIDQVPESTSSQPSFSKRRHTLSALRASMRTSKHRATDEERDDTSKLLQKALRDNPYYKYHQKYNRNLVGDDQQELASHLRARKLRARRLTLAAALSGAASPALSTDDINAVQSHKEESSDTFSSPRCSVQLPSSPLYDPTSILLARANRRRSIMSTRYPKLQKANTISIDSPSDEHDTLHQQEALTDSLEDIKEVESGEENKNGNKKRSKKKQVRIFSETAENGKDETCTDRSPENIKETPF</sequence>
<name>A0ABM1T9B1_LIMPO</name>
<evidence type="ECO:0000313" key="17">
    <source>
        <dbReference type="RefSeq" id="XP_022252468.1"/>
    </source>
</evidence>
<feature type="transmembrane region" description="Helical" evidence="11">
    <location>
        <begin position="170"/>
        <end position="188"/>
    </location>
</feature>
<evidence type="ECO:0000313" key="16">
    <source>
        <dbReference type="RefSeq" id="XP_022252467.1"/>
    </source>
</evidence>
<keyword evidence="12" id="KW-0732">Signal</keyword>
<feature type="transmembrane region" description="Helical" evidence="11">
    <location>
        <begin position="422"/>
        <end position="444"/>
    </location>
</feature>
<accession>A0ABM1T9B1</accession>
<evidence type="ECO:0000256" key="12">
    <source>
        <dbReference type="SAM" id="SignalP"/>
    </source>
</evidence>
<keyword evidence="3 9" id="KW-0812">Transmembrane</keyword>
<feature type="transmembrane region" description="Helical" evidence="11">
    <location>
        <begin position="367"/>
        <end position="385"/>
    </location>
</feature>
<feature type="transmembrane region" description="Helical" evidence="11">
    <location>
        <begin position="391"/>
        <end position="410"/>
    </location>
</feature>
<dbReference type="NCBIfam" id="TIGR00840">
    <property type="entry name" value="b_cpa1"/>
    <property type="match status" value="1"/>
</dbReference>
<dbReference type="RefSeq" id="XP_013784312.1">
    <property type="nucleotide sequence ID" value="XM_013928858.2"/>
</dbReference>
<evidence type="ECO:0000256" key="4">
    <source>
        <dbReference type="ARBA" id="ARBA00022989"/>
    </source>
</evidence>
<reference evidence="15 16" key="1">
    <citation type="submission" date="2025-05" db="UniProtKB">
        <authorList>
            <consortium name="RefSeq"/>
        </authorList>
    </citation>
    <scope>IDENTIFICATION</scope>
    <source>
        <tissue evidence="15 16">Muscle</tissue>
    </source>
</reference>
<dbReference type="PRINTS" id="PR01084">
    <property type="entry name" value="NAHEXCHNGR"/>
</dbReference>
<feature type="region of interest" description="Disordered" evidence="10">
    <location>
        <begin position="791"/>
        <end position="816"/>
    </location>
</feature>
<feature type="chain" id="PRO_5045023237" description="Sodium/hydrogen exchanger" evidence="12">
    <location>
        <begin position="26"/>
        <end position="923"/>
    </location>
</feature>
<dbReference type="InterPro" id="IPR006153">
    <property type="entry name" value="Cation/H_exchanger_TM"/>
</dbReference>
<dbReference type="Proteomes" id="UP000694941">
    <property type="component" value="Unplaced"/>
</dbReference>
<keyword evidence="8 9" id="KW-0739">Sodium transport</keyword>
<comment type="subcellular location">
    <subcellularLocation>
        <location evidence="1">Membrane</location>
        <topology evidence="1">Multi-pass membrane protein</topology>
    </subcellularLocation>
</comment>
<feature type="region of interest" description="Disordered" evidence="10">
    <location>
        <begin position="35"/>
        <end position="63"/>
    </location>
</feature>
<feature type="transmembrane region" description="Helical" evidence="11">
    <location>
        <begin position="332"/>
        <end position="360"/>
    </location>
</feature>
<evidence type="ECO:0000256" key="8">
    <source>
        <dbReference type="ARBA" id="ARBA00023201"/>
    </source>
</evidence>
<evidence type="ECO:0000256" key="5">
    <source>
        <dbReference type="ARBA" id="ARBA00023053"/>
    </source>
</evidence>
<keyword evidence="2 9" id="KW-0813">Transport</keyword>
<dbReference type="PANTHER" id="PTHR10110:SF126">
    <property type="entry name" value="NA(+)_H(+) EXCHANGER PROTEIN 7"/>
    <property type="match status" value="1"/>
</dbReference>
<evidence type="ECO:0000259" key="13">
    <source>
        <dbReference type="Pfam" id="PF00999"/>
    </source>
</evidence>
<feature type="compositionally biased region" description="Basic residues" evidence="10">
    <location>
        <begin position="885"/>
        <end position="895"/>
    </location>
</feature>
<dbReference type="Gene3D" id="6.10.140.1330">
    <property type="match status" value="1"/>
</dbReference>
<evidence type="ECO:0000256" key="10">
    <source>
        <dbReference type="SAM" id="MobiDB-lite"/>
    </source>
</evidence>
<feature type="transmembrane region" description="Helical" evidence="11">
    <location>
        <begin position="296"/>
        <end position="320"/>
    </location>
</feature>
<keyword evidence="7 11" id="KW-0472">Membrane</keyword>
<keyword evidence="5" id="KW-0915">Sodium</keyword>
<dbReference type="InterPro" id="IPR018422">
    <property type="entry name" value="Cation/H_exchanger_CPA1"/>
</dbReference>
<keyword evidence="14" id="KW-1185">Reference proteome</keyword>
<feature type="region of interest" description="Disordered" evidence="10">
    <location>
        <begin position="88"/>
        <end position="110"/>
    </location>
</feature>
<evidence type="ECO:0000313" key="15">
    <source>
        <dbReference type="RefSeq" id="XP_013784312.1"/>
    </source>
</evidence>
<dbReference type="RefSeq" id="XP_022252467.1">
    <property type="nucleotide sequence ID" value="XM_022396759.1"/>
</dbReference>
<evidence type="ECO:0000256" key="3">
    <source>
        <dbReference type="ARBA" id="ARBA00022692"/>
    </source>
</evidence>
<comment type="similarity">
    <text evidence="9">Belongs to the monovalent cation:proton antiporter 1 (CPA1) transporter (TC 2.A.36) family.</text>
</comment>
<feature type="transmembrane region" description="Helical" evidence="11">
    <location>
        <begin position="141"/>
        <end position="158"/>
    </location>
</feature>
<feature type="transmembrane region" description="Helical" evidence="11">
    <location>
        <begin position="200"/>
        <end position="218"/>
    </location>
</feature>
<feature type="compositionally biased region" description="Basic and acidic residues" evidence="10">
    <location>
        <begin position="903"/>
        <end position="923"/>
    </location>
</feature>
<feature type="transmembrane region" description="Helical" evidence="11">
    <location>
        <begin position="230"/>
        <end position="252"/>
    </location>
</feature>
<dbReference type="InterPro" id="IPR004709">
    <property type="entry name" value="NaH_exchanger"/>
</dbReference>
<feature type="domain" description="Cation/H+ exchanger transmembrane" evidence="13">
    <location>
        <begin position="149"/>
        <end position="545"/>
    </location>
</feature>
<proteinExistence type="inferred from homology"/>
<evidence type="ECO:0000256" key="9">
    <source>
        <dbReference type="RuleBase" id="RU003722"/>
    </source>
</evidence>
<feature type="signal peptide" evidence="12">
    <location>
        <begin position="1"/>
        <end position="25"/>
    </location>
</feature>
<evidence type="ECO:0000256" key="1">
    <source>
        <dbReference type="ARBA" id="ARBA00004141"/>
    </source>
</evidence>
<dbReference type="Pfam" id="PF00999">
    <property type="entry name" value="Na_H_Exchanger"/>
    <property type="match status" value="1"/>
</dbReference>
<feature type="transmembrane region" description="Helical" evidence="11">
    <location>
        <begin position="523"/>
        <end position="545"/>
    </location>
</feature>
<feature type="compositionally biased region" description="Polar residues" evidence="10">
    <location>
        <begin position="801"/>
        <end position="814"/>
    </location>
</feature>
<keyword evidence="9" id="KW-0050">Antiport</keyword>
<feature type="compositionally biased region" description="Basic and acidic residues" evidence="10">
    <location>
        <begin position="46"/>
        <end position="63"/>
    </location>
</feature>
<evidence type="ECO:0000256" key="2">
    <source>
        <dbReference type="ARBA" id="ARBA00022448"/>
    </source>
</evidence>
<dbReference type="GeneID" id="106468431"/>
<protein>
    <recommendedName>
        <fullName evidence="9">Sodium/hydrogen exchanger</fullName>
    </recommendedName>
</protein>
<evidence type="ECO:0000256" key="6">
    <source>
        <dbReference type="ARBA" id="ARBA00023065"/>
    </source>
</evidence>
<evidence type="ECO:0000256" key="11">
    <source>
        <dbReference type="SAM" id="Phobius"/>
    </source>
</evidence>
<gene>
    <name evidence="15 16 17" type="primary">LOC106468431</name>
</gene>
<evidence type="ECO:0000256" key="7">
    <source>
        <dbReference type="ARBA" id="ARBA00023136"/>
    </source>
</evidence>
<dbReference type="RefSeq" id="XP_022252468.1">
    <property type="nucleotide sequence ID" value="XM_022396760.1"/>
</dbReference>
<keyword evidence="6 9" id="KW-0406">Ion transport</keyword>
<feature type="transmembrane region" description="Helical" evidence="11">
    <location>
        <begin position="264"/>
        <end position="287"/>
    </location>
</feature>